<comment type="caution">
    <text evidence="1">The sequence shown here is derived from an EMBL/GenBank/DDBJ whole genome shotgun (WGS) entry which is preliminary data.</text>
</comment>
<accession>A0ABD1YY95</accession>
<dbReference type="EMBL" id="JBHFFA010000003">
    <property type="protein sequence ID" value="KAL2635749.1"/>
    <property type="molecule type" value="Genomic_DNA"/>
</dbReference>
<organism evidence="1 2">
    <name type="scientific">Riccia fluitans</name>
    <dbReference type="NCBI Taxonomy" id="41844"/>
    <lineage>
        <taxon>Eukaryota</taxon>
        <taxon>Viridiplantae</taxon>
        <taxon>Streptophyta</taxon>
        <taxon>Embryophyta</taxon>
        <taxon>Marchantiophyta</taxon>
        <taxon>Marchantiopsida</taxon>
        <taxon>Marchantiidae</taxon>
        <taxon>Marchantiales</taxon>
        <taxon>Ricciaceae</taxon>
        <taxon>Riccia</taxon>
    </lineage>
</organism>
<dbReference type="Proteomes" id="UP001605036">
    <property type="component" value="Unassembled WGS sequence"/>
</dbReference>
<evidence type="ECO:0000313" key="1">
    <source>
        <dbReference type="EMBL" id="KAL2635749.1"/>
    </source>
</evidence>
<dbReference type="AlphaFoldDB" id="A0ABD1YY95"/>
<protein>
    <submittedName>
        <fullName evidence="1">Uncharacterized protein</fullName>
    </submittedName>
</protein>
<proteinExistence type="predicted"/>
<reference evidence="1 2" key="1">
    <citation type="submission" date="2024-09" db="EMBL/GenBank/DDBJ databases">
        <title>Chromosome-scale assembly of Riccia fluitans.</title>
        <authorList>
            <person name="Paukszto L."/>
            <person name="Sawicki J."/>
            <person name="Karawczyk K."/>
            <person name="Piernik-Szablinska J."/>
            <person name="Szczecinska M."/>
            <person name="Mazdziarz M."/>
        </authorList>
    </citation>
    <scope>NUCLEOTIDE SEQUENCE [LARGE SCALE GENOMIC DNA]</scope>
    <source>
        <strain evidence="1">Rf_01</strain>
        <tissue evidence="1">Aerial parts of the thallus</tissue>
    </source>
</reference>
<evidence type="ECO:0000313" key="2">
    <source>
        <dbReference type="Proteomes" id="UP001605036"/>
    </source>
</evidence>
<keyword evidence="2" id="KW-1185">Reference proteome</keyword>
<gene>
    <name evidence="1" type="ORF">R1flu_007228</name>
</gene>
<name>A0ABD1YY95_9MARC</name>
<sequence>MVGQLCRNVFLDSKYRERQPTLHGTFGIRHSMARKDEDIQAGMIIMTTSWTPDEMIRVGMRWCLPPDHHTWQMEEELQPG</sequence>